<sequence>MITMRCRVTILLLSLLIFYQNGPAQALKSDTFSVFTYGQEQGLSQLNALAMDFDSLGYLWIGTENGLNRFNGYSMKTYMAGDKVGDLIDDHIRAMYYAKDTLWLATDSHSLVAYLPKKNKFINFLDQLDFNLHPYTKYTNLLYPIDNTYLLLGTNGNCLLFDRHTKKFTIIPLPANAKNDFITSCSQLNEDQLLIGTNNHGLLLLDIAKRSIQTRSAYKLLTNATINSIYPYSTDLYLIATENRLYWLNSKTQSISLALKDLHLPEITSIQPWETQDGQPAVFLSAINHGYILNQQKQVKKIVFQNLQKENLSAEVKKILKDPQGGFWLGTNGRGVFYYHPRYKKFTPLRIKTPDAPRQDFISIFNFLRVGNRLWMATEFGFASYNLQTQLYKFYPSSALEYTLAKDANGTIWGGGFGQGLVRYDPEKDGFIPVIIPIEDKDVIQVTPIDKDFIWVHTWSNGIFAFNVHTQAVRKLTLNKNTLVRSRTSFKDHLGNIWIGSDDGIYKIKGDSIQHLHNLSNERVFDITEDPSGNIWVGTAKGLNRISPHTDSTISYTKASGLPNDFIYGVLAEDNGNIWCSTNYGISRYNPATNRFRNYTETDGLQNNEFNGKAAYKDDQGNLYFGGMNGFNFFDPRTIYTNKQVGKTVIEDIQVFGKSIAQNLPYLKALILSHDQNVISFEYTALNYLWANKNLYQFMLEGFDKDWRNVTDFRSTTYTNLDPGNYTFKVRGSNNDGVWGAATSLKVIIKGPWYKSLWFKVLLAATLLIIILGVFMYKSYRQKLVNKKLLTMVEDRTSALQKSNQELNESLALSERQKENITFLMRELNHRVKNNLQIITSLIDIQDLSIANPKAKSKLKLLQSRIFTVSRIHDILTNTEEKEEIRIDQFLQQLASEIIAFSGKPIALTASLSPVKYPVEKLTYLGLILNELITNSIKHAFGQTAQPEISIHLTRQADKLQFIYKDNGTGFKVATNEDSNEKMGVNLVKFLAKELNGILDFSHSCLAEISLTFANQTKNNEK</sequence>
<dbReference type="SUPFAM" id="SSF55874">
    <property type="entry name" value="ATPase domain of HSP90 chaperone/DNA topoisomerase II/histidine kinase"/>
    <property type="match status" value="1"/>
</dbReference>
<evidence type="ECO:0000259" key="4">
    <source>
        <dbReference type="Pfam" id="PF07495"/>
    </source>
</evidence>
<feature type="domain" description="Signal transduction histidine kinase subgroup 2 dimerisation and phosphoacceptor" evidence="5">
    <location>
        <begin position="827"/>
        <end position="899"/>
    </location>
</feature>
<evidence type="ECO:0000256" key="2">
    <source>
        <dbReference type="SAM" id="Phobius"/>
    </source>
</evidence>
<feature type="domain" description="Two component regulator three Y" evidence="4">
    <location>
        <begin position="691"/>
        <end position="750"/>
    </location>
</feature>
<dbReference type="InterPro" id="IPR011110">
    <property type="entry name" value="Reg_prop"/>
</dbReference>
<name>A0A5B8VLJ9_9BACT</name>
<dbReference type="Gene3D" id="2.60.40.10">
    <property type="entry name" value="Immunoglobulins"/>
    <property type="match status" value="1"/>
</dbReference>
<dbReference type="KEGG" id="agi:FSB73_07185"/>
<organism evidence="6 7">
    <name type="scientific">Arachidicoccus ginsenosidivorans</name>
    <dbReference type="NCBI Taxonomy" id="496057"/>
    <lineage>
        <taxon>Bacteria</taxon>
        <taxon>Pseudomonadati</taxon>
        <taxon>Bacteroidota</taxon>
        <taxon>Chitinophagia</taxon>
        <taxon>Chitinophagales</taxon>
        <taxon>Chitinophagaceae</taxon>
        <taxon>Arachidicoccus</taxon>
    </lineage>
</organism>
<dbReference type="SUPFAM" id="SSF50969">
    <property type="entry name" value="YVTN repeat-like/Quinoprotein amine dehydrogenase"/>
    <property type="match status" value="1"/>
</dbReference>
<dbReference type="InterPro" id="IPR011044">
    <property type="entry name" value="Quino_amine_DH_bsu"/>
</dbReference>
<proteinExistence type="predicted"/>
<feature type="signal peptide" evidence="3">
    <location>
        <begin position="1"/>
        <end position="26"/>
    </location>
</feature>
<protein>
    <recommendedName>
        <fullName evidence="8">Histidine kinase domain-containing protein</fullName>
    </recommendedName>
</protein>
<dbReference type="InterPro" id="IPR011123">
    <property type="entry name" value="Y_Y_Y"/>
</dbReference>
<dbReference type="InterPro" id="IPR015943">
    <property type="entry name" value="WD40/YVTN_repeat-like_dom_sf"/>
</dbReference>
<feature type="transmembrane region" description="Helical" evidence="2">
    <location>
        <begin position="757"/>
        <end position="777"/>
    </location>
</feature>
<dbReference type="Gene3D" id="3.30.565.10">
    <property type="entry name" value="Histidine kinase-like ATPase, C-terminal domain"/>
    <property type="match status" value="1"/>
</dbReference>
<keyword evidence="1" id="KW-0597">Phosphoprotein</keyword>
<evidence type="ECO:0000313" key="6">
    <source>
        <dbReference type="EMBL" id="QEC71486.1"/>
    </source>
</evidence>
<dbReference type="Pfam" id="PF07494">
    <property type="entry name" value="Reg_prop"/>
    <property type="match status" value="1"/>
</dbReference>
<evidence type="ECO:0000313" key="7">
    <source>
        <dbReference type="Proteomes" id="UP000321291"/>
    </source>
</evidence>
<keyword evidence="3" id="KW-0732">Signal</keyword>
<dbReference type="PANTHER" id="PTHR43547:SF2">
    <property type="entry name" value="HYBRID SIGNAL TRANSDUCTION HISTIDINE KINASE C"/>
    <property type="match status" value="1"/>
</dbReference>
<dbReference type="PANTHER" id="PTHR43547">
    <property type="entry name" value="TWO-COMPONENT HISTIDINE KINASE"/>
    <property type="match status" value="1"/>
</dbReference>
<gene>
    <name evidence="6" type="ORF">FSB73_07185</name>
</gene>
<keyword evidence="2" id="KW-0812">Transmembrane</keyword>
<keyword evidence="2" id="KW-0472">Membrane</keyword>
<evidence type="ECO:0008006" key="8">
    <source>
        <dbReference type="Google" id="ProtNLM"/>
    </source>
</evidence>
<reference evidence="6 7" key="1">
    <citation type="journal article" date="2017" name="Int. J. Syst. Evol. Microbiol.">
        <title>Arachidicoccus ginsenosidivorans sp. nov., with ginsenoside-converting activity isolated from ginseng cultivating soil.</title>
        <authorList>
            <person name="Siddiqi M.Z."/>
            <person name="Aslam Z."/>
            <person name="Im W.T."/>
        </authorList>
    </citation>
    <scope>NUCLEOTIDE SEQUENCE [LARGE SCALE GENOMIC DNA]</scope>
    <source>
        <strain evidence="6 7">Gsoil 809</strain>
    </source>
</reference>
<evidence type="ECO:0000256" key="3">
    <source>
        <dbReference type="SAM" id="SignalP"/>
    </source>
</evidence>
<keyword evidence="2" id="KW-1133">Transmembrane helix</keyword>
<accession>A0A5B8VLJ9</accession>
<evidence type="ECO:0000256" key="1">
    <source>
        <dbReference type="ARBA" id="ARBA00022553"/>
    </source>
</evidence>
<dbReference type="Proteomes" id="UP000321291">
    <property type="component" value="Chromosome"/>
</dbReference>
<evidence type="ECO:0000259" key="5">
    <source>
        <dbReference type="Pfam" id="PF07568"/>
    </source>
</evidence>
<keyword evidence="7" id="KW-1185">Reference proteome</keyword>
<dbReference type="Pfam" id="PF07568">
    <property type="entry name" value="HisKA_2"/>
    <property type="match status" value="1"/>
</dbReference>
<dbReference type="InterPro" id="IPR013783">
    <property type="entry name" value="Ig-like_fold"/>
</dbReference>
<dbReference type="EMBL" id="CP042434">
    <property type="protein sequence ID" value="QEC71486.1"/>
    <property type="molecule type" value="Genomic_DNA"/>
</dbReference>
<dbReference type="GO" id="GO:0000155">
    <property type="term" value="F:phosphorelay sensor kinase activity"/>
    <property type="evidence" value="ECO:0007669"/>
    <property type="project" value="TreeGrafter"/>
</dbReference>
<dbReference type="AlphaFoldDB" id="A0A5B8VLJ9"/>
<dbReference type="Gene3D" id="2.130.10.10">
    <property type="entry name" value="YVTN repeat-like/Quinoprotein amine dehydrogenase"/>
    <property type="match status" value="3"/>
</dbReference>
<feature type="chain" id="PRO_5022788259" description="Histidine kinase domain-containing protein" evidence="3">
    <location>
        <begin position="27"/>
        <end position="1022"/>
    </location>
</feature>
<dbReference type="Pfam" id="PF07495">
    <property type="entry name" value="Y_Y_Y"/>
    <property type="match status" value="1"/>
</dbReference>
<dbReference type="InterPro" id="IPR036890">
    <property type="entry name" value="HATPase_C_sf"/>
</dbReference>
<dbReference type="SUPFAM" id="SSF63829">
    <property type="entry name" value="Calcium-dependent phosphotriesterase"/>
    <property type="match status" value="1"/>
</dbReference>
<dbReference type="InterPro" id="IPR011495">
    <property type="entry name" value="Sig_transdc_His_kin_sub2_dim/P"/>
</dbReference>